<proteinExistence type="predicted"/>
<evidence type="ECO:0000313" key="2">
    <source>
        <dbReference type="Proteomes" id="UP000006038"/>
    </source>
</evidence>
<reference evidence="1" key="1">
    <citation type="journal article" date="2013" name="Nat. Commun.">
        <title>Whole-genome sequencing of Oryza brachyantha reveals mechanisms underlying Oryza genome evolution.</title>
        <authorList>
            <person name="Chen J."/>
            <person name="Huang Q."/>
            <person name="Gao D."/>
            <person name="Wang J."/>
            <person name="Lang Y."/>
            <person name="Liu T."/>
            <person name="Li B."/>
            <person name="Bai Z."/>
            <person name="Luis Goicoechea J."/>
            <person name="Liang C."/>
            <person name="Chen C."/>
            <person name="Zhang W."/>
            <person name="Sun S."/>
            <person name="Liao Y."/>
            <person name="Zhang X."/>
            <person name="Yang L."/>
            <person name="Song C."/>
            <person name="Wang M."/>
            <person name="Shi J."/>
            <person name="Liu G."/>
            <person name="Liu J."/>
            <person name="Zhou H."/>
            <person name="Zhou W."/>
            <person name="Yu Q."/>
            <person name="An N."/>
            <person name="Chen Y."/>
            <person name="Cai Q."/>
            <person name="Wang B."/>
            <person name="Liu B."/>
            <person name="Min J."/>
            <person name="Huang Y."/>
            <person name="Wu H."/>
            <person name="Li Z."/>
            <person name="Zhang Y."/>
            <person name="Yin Y."/>
            <person name="Song W."/>
            <person name="Jiang J."/>
            <person name="Jackson S.A."/>
            <person name="Wing R.A."/>
            <person name="Wang J."/>
            <person name="Chen M."/>
        </authorList>
    </citation>
    <scope>NUCLEOTIDE SEQUENCE [LARGE SCALE GENOMIC DNA]</scope>
    <source>
        <strain evidence="1">cv. IRGC 101232</strain>
    </source>
</reference>
<keyword evidence="2" id="KW-1185">Reference proteome</keyword>
<sequence length="137" mass="15799">MPSESWNKFVCNTIPQLDRFVKGGTCQPLPIRTEVDTDYELQKAKPMTKSFLSTAIHKEFGLVKQRHDTKRVRTQRIPNVFSVFNGSELNAYTSRNARTFPGAVKTTYLLMTSHASFGLFTHCWFPEKHCKIIETRN</sequence>
<protein>
    <submittedName>
        <fullName evidence="1">Uncharacterized protein</fullName>
    </submittedName>
</protein>
<dbReference type="AlphaFoldDB" id="J3MRM2"/>
<name>J3MRM2_ORYBR</name>
<dbReference type="EnsemblPlants" id="OB08G17510.1">
    <property type="protein sequence ID" value="OB08G17510.1"/>
    <property type="gene ID" value="OB08G17510"/>
</dbReference>
<evidence type="ECO:0000313" key="1">
    <source>
        <dbReference type="EnsemblPlants" id="OB08G17510.1"/>
    </source>
</evidence>
<dbReference type="HOGENOM" id="CLU_1868289_0_0_1"/>
<dbReference type="Gramene" id="OB08G17510.1">
    <property type="protein sequence ID" value="OB08G17510.1"/>
    <property type="gene ID" value="OB08G17510"/>
</dbReference>
<reference evidence="1" key="2">
    <citation type="submission" date="2013-04" db="UniProtKB">
        <authorList>
            <consortium name="EnsemblPlants"/>
        </authorList>
    </citation>
    <scope>IDENTIFICATION</scope>
</reference>
<accession>J3MRM2</accession>
<dbReference type="Proteomes" id="UP000006038">
    <property type="component" value="Chromosome 8"/>
</dbReference>
<organism evidence="1">
    <name type="scientific">Oryza brachyantha</name>
    <name type="common">malo sina</name>
    <dbReference type="NCBI Taxonomy" id="4533"/>
    <lineage>
        <taxon>Eukaryota</taxon>
        <taxon>Viridiplantae</taxon>
        <taxon>Streptophyta</taxon>
        <taxon>Embryophyta</taxon>
        <taxon>Tracheophyta</taxon>
        <taxon>Spermatophyta</taxon>
        <taxon>Magnoliopsida</taxon>
        <taxon>Liliopsida</taxon>
        <taxon>Poales</taxon>
        <taxon>Poaceae</taxon>
        <taxon>BOP clade</taxon>
        <taxon>Oryzoideae</taxon>
        <taxon>Oryzeae</taxon>
        <taxon>Oryzinae</taxon>
        <taxon>Oryza</taxon>
    </lineage>
</organism>